<dbReference type="Proteomes" id="UP000292003">
    <property type="component" value="Unassembled WGS sequence"/>
</dbReference>
<dbReference type="Gene3D" id="3.40.50.1820">
    <property type="entry name" value="alpha/beta hydrolase"/>
    <property type="match status" value="1"/>
</dbReference>
<keyword evidence="1" id="KW-0378">Hydrolase</keyword>
<dbReference type="GO" id="GO:0016787">
    <property type="term" value="F:hydrolase activity"/>
    <property type="evidence" value="ECO:0007669"/>
    <property type="project" value="UniProtKB-KW"/>
</dbReference>
<sequence length="277" mass="29640">MPTATLHDGNTIEVAVRGSGPDVLLAVRPDPVEGPAADEMRKWGVDPSLGATLVEDLARDFRVTAFDYEGHCLAVPKPDTLTPDTTTADILAVADAAGVDRFAFYGYSWLAMSGLQLAIRTGRLSALVMGGFPPLGGPYAEMLAGTTATHELALRPRQDPAPEGEFDWDTAPMTMTPGQTRQFMTLYEALKGFDDAAAQARLTCPRLCFAGSADVIDYSERWGGMHVDIGGMVVARRAELAAAGWDVEVLDGLDHVQAMQPGAVLPVLRPWLESRLG</sequence>
<dbReference type="OrthoDB" id="3512457at2"/>
<comment type="caution">
    <text evidence="1">The sequence shown here is derived from an EMBL/GenBank/DDBJ whole genome shotgun (WGS) entry which is preliminary data.</text>
</comment>
<keyword evidence="2" id="KW-1185">Reference proteome</keyword>
<evidence type="ECO:0000313" key="2">
    <source>
        <dbReference type="Proteomes" id="UP000292003"/>
    </source>
</evidence>
<dbReference type="EMBL" id="SFCC01000001">
    <property type="protein sequence ID" value="RZQ65601.1"/>
    <property type="molecule type" value="Genomic_DNA"/>
</dbReference>
<accession>A0A4Q7JCG5</accession>
<gene>
    <name evidence="1" type="ORF">EWH70_00435</name>
</gene>
<dbReference type="AlphaFoldDB" id="A0A4Q7JCG5"/>
<organism evidence="1 2">
    <name type="scientific">Amycolatopsis suaedae</name>
    <dbReference type="NCBI Taxonomy" id="2510978"/>
    <lineage>
        <taxon>Bacteria</taxon>
        <taxon>Bacillati</taxon>
        <taxon>Actinomycetota</taxon>
        <taxon>Actinomycetes</taxon>
        <taxon>Pseudonocardiales</taxon>
        <taxon>Pseudonocardiaceae</taxon>
        <taxon>Amycolatopsis</taxon>
    </lineage>
</organism>
<dbReference type="InterPro" id="IPR029058">
    <property type="entry name" value="AB_hydrolase_fold"/>
</dbReference>
<dbReference type="SUPFAM" id="SSF53474">
    <property type="entry name" value="alpha/beta-Hydrolases"/>
    <property type="match status" value="1"/>
</dbReference>
<dbReference type="RefSeq" id="WP_130473173.1">
    <property type="nucleotide sequence ID" value="NZ_SFCC01000001.1"/>
</dbReference>
<reference evidence="1 2" key="1">
    <citation type="submission" date="2019-02" db="EMBL/GenBank/DDBJ databases">
        <title>Draft genome sequence of Amycolatopsis sp. 8-3EHSu isolated from roots of Suaeda maritima.</title>
        <authorList>
            <person name="Duangmal K."/>
            <person name="Chantavorakit T."/>
        </authorList>
    </citation>
    <scope>NUCLEOTIDE SEQUENCE [LARGE SCALE GENOMIC DNA]</scope>
    <source>
        <strain evidence="1 2">8-3EHSu</strain>
    </source>
</reference>
<protein>
    <submittedName>
        <fullName evidence="1">Alpha/beta hydrolase</fullName>
    </submittedName>
</protein>
<name>A0A4Q7JCG5_9PSEU</name>
<proteinExistence type="predicted"/>
<evidence type="ECO:0000313" key="1">
    <source>
        <dbReference type="EMBL" id="RZQ65601.1"/>
    </source>
</evidence>